<gene>
    <name evidence="3" type="ORF">GOODEAATRI_034338</name>
</gene>
<reference evidence="3 4" key="1">
    <citation type="submission" date="2021-06" db="EMBL/GenBank/DDBJ databases">
        <authorList>
            <person name="Palmer J.M."/>
        </authorList>
    </citation>
    <scope>NUCLEOTIDE SEQUENCE [LARGE SCALE GENOMIC DNA]</scope>
    <source>
        <strain evidence="3 4">GA_2019</strain>
        <tissue evidence="3">Muscle</tissue>
    </source>
</reference>
<dbReference type="InterPro" id="IPR001995">
    <property type="entry name" value="Peptidase_A2_cat"/>
</dbReference>
<name>A0ABV0NJE8_9TELE</name>
<dbReference type="InterPro" id="IPR021109">
    <property type="entry name" value="Peptidase_aspartic_dom_sf"/>
</dbReference>
<feature type="domain" description="Peptidase A2" evidence="2">
    <location>
        <begin position="35"/>
        <end position="50"/>
    </location>
</feature>
<keyword evidence="1" id="KW-0378">Hydrolase</keyword>
<dbReference type="EMBL" id="JAHRIO010038547">
    <property type="protein sequence ID" value="MEQ2170322.1"/>
    <property type="molecule type" value="Genomic_DNA"/>
</dbReference>
<comment type="caution">
    <text evidence="3">The sequence shown here is derived from an EMBL/GenBank/DDBJ whole genome shotgun (WGS) entry which is preliminary data.</text>
</comment>
<evidence type="ECO:0000256" key="1">
    <source>
        <dbReference type="ARBA" id="ARBA00022801"/>
    </source>
</evidence>
<accession>A0ABV0NJE8</accession>
<dbReference type="Proteomes" id="UP001476798">
    <property type="component" value="Unassembled WGS sequence"/>
</dbReference>
<proteinExistence type="predicted"/>
<protein>
    <recommendedName>
        <fullName evidence="2">Peptidase A2 domain-containing protein</fullName>
    </recommendedName>
</protein>
<dbReference type="Gene3D" id="2.40.70.10">
    <property type="entry name" value="Acid Proteases"/>
    <property type="match status" value="1"/>
</dbReference>
<organism evidence="3 4">
    <name type="scientific">Goodea atripinnis</name>
    <dbReference type="NCBI Taxonomy" id="208336"/>
    <lineage>
        <taxon>Eukaryota</taxon>
        <taxon>Metazoa</taxon>
        <taxon>Chordata</taxon>
        <taxon>Craniata</taxon>
        <taxon>Vertebrata</taxon>
        <taxon>Euteleostomi</taxon>
        <taxon>Actinopterygii</taxon>
        <taxon>Neopterygii</taxon>
        <taxon>Teleostei</taxon>
        <taxon>Neoteleostei</taxon>
        <taxon>Acanthomorphata</taxon>
        <taxon>Ovalentaria</taxon>
        <taxon>Atherinomorphae</taxon>
        <taxon>Cyprinodontiformes</taxon>
        <taxon>Goodeidae</taxon>
        <taxon>Goodea</taxon>
    </lineage>
</organism>
<sequence>MFKHQTGSSKHTLHQDYNYHGVLGGKTGPAIYHSYLVSTDTPVNLLGRDMLIKLRATILCGSDGLQVHLPNGTQLFCGNNTSFSHGQYLLQPLQDSVADIYWVLLQPETTAHRGILSAFHRWKS</sequence>
<dbReference type="SUPFAM" id="SSF50630">
    <property type="entry name" value="Acid proteases"/>
    <property type="match status" value="1"/>
</dbReference>
<keyword evidence="4" id="KW-1185">Reference proteome</keyword>
<evidence type="ECO:0000313" key="3">
    <source>
        <dbReference type="EMBL" id="MEQ2170322.1"/>
    </source>
</evidence>
<dbReference type="PROSITE" id="PS50175">
    <property type="entry name" value="ASP_PROT_RETROV"/>
    <property type="match status" value="1"/>
</dbReference>
<evidence type="ECO:0000259" key="2">
    <source>
        <dbReference type="PROSITE" id="PS50175"/>
    </source>
</evidence>
<evidence type="ECO:0000313" key="4">
    <source>
        <dbReference type="Proteomes" id="UP001476798"/>
    </source>
</evidence>